<evidence type="ECO:0000256" key="3">
    <source>
        <dbReference type="ARBA" id="ARBA00022603"/>
    </source>
</evidence>
<evidence type="ECO:0000313" key="13">
    <source>
        <dbReference type="Proteomes" id="UP000031565"/>
    </source>
</evidence>
<evidence type="ECO:0000256" key="10">
    <source>
        <dbReference type="HAMAP-Rule" id="MF_01037"/>
    </source>
</evidence>
<evidence type="ECO:0000256" key="7">
    <source>
        <dbReference type="ARBA" id="ARBA00022827"/>
    </source>
</evidence>
<sequence length="444" mass="49766">MAKLKINIIGAGLAGTEAAYQLARRGFQINLYESKRINKNPVQKQDSFAELVCSNSLRSDSLTNGVGLLKQEMLAFDSLIIKAAYASRVPAGGALAVDRQQFSNYVTTWVTKHPNVTLIDQEVATIDLTAITIIASGPLTTPSLQKEIQQLLGKEYFYFYDAAAPIIAKESIDFQKVYYKSRYDKGESKDYINCPMTRAEFERWVQELITAETVALREFEKEIYFEGCIPIEVMAKRGVKSLLFGPLKPVGLEKPNGEQPYAVIQLRQDDAIDTLYNVVGFQTNLKFPEQKRLLTMIPGLENANIVRYGVIHKNNFINSPVLLNQFLQLKSQQNVFFAGQITGVEGYVESAATGIISALNIANFLNNKAMLTFPPETMMGALINYIINASSTNFQPMKANFGIVPNLDQHFKAKVDKYLAYSDRVLTKLTNFIKNNKLNDEINF</sequence>
<reference evidence="12 13" key="1">
    <citation type="journal article" date="2015" name="MBio">
        <title>Genome sequence of the Drosophila melanogaster male-killing Spiroplasma strain MSRO endosymbiont.</title>
        <authorList>
            <person name="Paredes J.C."/>
            <person name="Herren J.K."/>
            <person name="Schupfer F."/>
            <person name="Marin R."/>
            <person name="Claverol S."/>
            <person name="Kuo C.H."/>
            <person name="Lemaitre B."/>
            <person name="Beven L."/>
        </authorList>
    </citation>
    <scope>NUCLEOTIDE SEQUENCE [LARGE SCALE GENOMIC DNA]</scope>
    <source>
        <strain evidence="12 13">MSRO</strain>
    </source>
</reference>
<dbReference type="GO" id="GO:0047151">
    <property type="term" value="F:tRNA (uracil(54)-C5)-methyltransferase activity, 5,10-methylenetetrahydrofolate-dependent"/>
    <property type="evidence" value="ECO:0007669"/>
    <property type="project" value="UniProtKB-UniRule"/>
</dbReference>
<dbReference type="EC" id="2.1.1.74" evidence="10"/>
<protein>
    <recommendedName>
        <fullName evidence="10">Methylenetetrahydrofolate--tRNA-(uracil-5-)-methyltransferase TrmFO</fullName>
        <ecNumber evidence="10">2.1.1.74</ecNumber>
    </recommendedName>
    <alternativeName>
        <fullName evidence="10">Folate-dependent tRNA (uracil-5-)-methyltransferase</fullName>
    </alternativeName>
    <alternativeName>
        <fullName evidence="10">Folate-dependent tRNA(M-5-U54)-methyltransferase</fullName>
    </alternativeName>
</protein>
<keyword evidence="3 10" id="KW-0489">Methyltransferase</keyword>
<dbReference type="GO" id="GO:0005829">
    <property type="term" value="C:cytosol"/>
    <property type="evidence" value="ECO:0007669"/>
    <property type="project" value="TreeGrafter"/>
</dbReference>
<evidence type="ECO:0000259" key="11">
    <source>
        <dbReference type="Pfam" id="PF01134"/>
    </source>
</evidence>
<dbReference type="SUPFAM" id="SSF51905">
    <property type="entry name" value="FAD/NAD(P)-binding domain"/>
    <property type="match status" value="1"/>
</dbReference>
<dbReference type="EMBL" id="JTLV02000001">
    <property type="protein sequence ID" value="PQM30933.1"/>
    <property type="molecule type" value="Genomic_DNA"/>
</dbReference>
<proteinExistence type="inferred from homology"/>
<dbReference type="STRING" id="2138.SMSRO_v1c06950"/>
<dbReference type="PANTHER" id="PTHR11806:SF2">
    <property type="entry name" value="METHYLENETETRAHYDROFOLATE--TRNA-(URACIL-5-)-METHYLTRANSFERASE TRMFO"/>
    <property type="match status" value="1"/>
</dbReference>
<name>A0A2P6FBT6_9MOLU</name>
<dbReference type="InterPro" id="IPR002218">
    <property type="entry name" value="MnmG-rel"/>
</dbReference>
<comment type="cofactor">
    <cofactor evidence="1 10">
        <name>FAD</name>
        <dbReference type="ChEBI" id="CHEBI:57692"/>
    </cofactor>
</comment>
<dbReference type="GO" id="GO:0002098">
    <property type="term" value="P:tRNA wobble uridine modification"/>
    <property type="evidence" value="ECO:0007669"/>
    <property type="project" value="TreeGrafter"/>
</dbReference>
<dbReference type="Proteomes" id="UP000031565">
    <property type="component" value="Unassembled WGS sequence"/>
</dbReference>
<dbReference type="InterPro" id="IPR040131">
    <property type="entry name" value="MnmG_N"/>
</dbReference>
<dbReference type="AlphaFoldDB" id="A0A2P6FBT6"/>
<keyword evidence="9 10" id="KW-0520">NAD</keyword>
<comment type="catalytic activity">
    <reaction evidence="10">
        <text>uridine(54) in tRNA + (6R)-5,10-methylene-5,6,7,8-tetrahydrofolate + NADPH + H(+) = 5-methyluridine(54) in tRNA + (6S)-5,6,7,8-tetrahydrofolate + NADP(+)</text>
        <dbReference type="Rhea" id="RHEA:62372"/>
        <dbReference type="Rhea" id="RHEA-COMP:10167"/>
        <dbReference type="Rhea" id="RHEA-COMP:10193"/>
        <dbReference type="ChEBI" id="CHEBI:15378"/>
        <dbReference type="ChEBI" id="CHEBI:15636"/>
        <dbReference type="ChEBI" id="CHEBI:57453"/>
        <dbReference type="ChEBI" id="CHEBI:57783"/>
        <dbReference type="ChEBI" id="CHEBI:58349"/>
        <dbReference type="ChEBI" id="CHEBI:65315"/>
        <dbReference type="ChEBI" id="CHEBI:74447"/>
        <dbReference type="EC" id="2.1.1.74"/>
    </reaction>
</comment>
<dbReference type="RefSeq" id="WP_040093097.1">
    <property type="nucleotide sequence ID" value="NZ_CM020866.1"/>
</dbReference>
<dbReference type="Pfam" id="PF01134">
    <property type="entry name" value="GIDA"/>
    <property type="match status" value="1"/>
</dbReference>
<dbReference type="InterPro" id="IPR004417">
    <property type="entry name" value="TrmFO"/>
</dbReference>
<dbReference type="HAMAP" id="MF_01037">
    <property type="entry name" value="TrmFO"/>
    <property type="match status" value="1"/>
</dbReference>
<keyword evidence="6 10" id="KW-0819">tRNA processing</keyword>
<gene>
    <name evidence="12" type="primary">trmFO_2</name>
    <name evidence="10" type="synonym">trmFO</name>
    <name evidence="12" type="ORF">SMSRO_SF007260</name>
</gene>
<evidence type="ECO:0000313" key="12">
    <source>
        <dbReference type="EMBL" id="PQM30933.1"/>
    </source>
</evidence>
<dbReference type="NCBIfam" id="TIGR00137">
    <property type="entry name" value="gid_trmFO"/>
    <property type="match status" value="1"/>
</dbReference>
<keyword evidence="5 10" id="KW-0808">Transferase</keyword>
<comment type="subcellular location">
    <subcellularLocation>
        <location evidence="10">Cytoplasm</location>
    </subcellularLocation>
</comment>
<dbReference type="GO" id="GO:0050660">
    <property type="term" value="F:flavin adenine dinucleotide binding"/>
    <property type="evidence" value="ECO:0007669"/>
    <property type="project" value="UniProtKB-UniRule"/>
</dbReference>
<evidence type="ECO:0000256" key="5">
    <source>
        <dbReference type="ARBA" id="ARBA00022679"/>
    </source>
</evidence>
<keyword evidence="2 10" id="KW-0963">Cytoplasm</keyword>
<evidence type="ECO:0000256" key="9">
    <source>
        <dbReference type="ARBA" id="ARBA00023027"/>
    </source>
</evidence>
<dbReference type="OrthoDB" id="9803114at2"/>
<dbReference type="NCBIfam" id="NF003739">
    <property type="entry name" value="PRK05335.1"/>
    <property type="match status" value="1"/>
</dbReference>
<organism evidence="12 13">
    <name type="scientific">Spiroplasma poulsonii</name>
    <dbReference type="NCBI Taxonomy" id="2138"/>
    <lineage>
        <taxon>Bacteria</taxon>
        <taxon>Bacillati</taxon>
        <taxon>Mycoplasmatota</taxon>
        <taxon>Mollicutes</taxon>
        <taxon>Entomoplasmatales</taxon>
        <taxon>Spiroplasmataceae</taxon>
        <taxon>Spiroplasma</taxon>
    </lineage>
</organism>
<evidence type="ECO:0000256" key="8">
    <source>
        <dbReference type="ARBA" id="ARBA00022857"/>
    </source>
</evidence>
<accession>A0A2P6FBT6</accession>
<dbReference type="InterPro" id="IPR036188">
    <property type="entry name" value="FAD/NAD-bd_sf"/>
</dbReference>
<evidence type="ECO:0000256" key="4">
    <source>
        <dbReference type="ARBA" id="ARBA00022630"/>
    </source>
</evidence>
<feature type="domain" description="MnmG N-terminal" evidence="11">
    <location>
        <begin position="5"/>
        <end position="368"/>
    </location>
</feature>
<dbReference type="Gene3D" id="3.50.50.60">
    <property type="entry name" value="FAD/NAD(P)-binding domain"/>
    <property type="match status" value="2"/>
</dbReference>
<comment type="caution">
    <text evidence="12">The sequence shown here is derived from an EMBL/GenBank/DDBJ whole genome shotgun (WGS) entry which is preliminary data.</text>
</comment>
<evidence type="ECO:0000256" key="6">
    <source>
        <dbReference type="ARBA" id="ARBA00022694"/>
    </source>
</evidence>
<evidence type="ECO:0000256" key="2">
    <source>
        <dbReference type="ARBA" id="ARBA00022490"/>
    </source>
</evidence>
<dbReference type="GO" id="GO:0030488">
    <property type="term" value="P:tRNA methylation"/>
    <property type="evidence" value="ECO:0007669"/>
    <property type="project" value="TreeGrafter"/>
</dbReference>
<dbReference type="PANTHER" id="PTHR11806">
    <property type="entry name" value="GLUCOSE INHIBITED DIVISION PROTEIN A"/>
    <property type="match status" value="1"/>
</dbReference>
<evidence type="ECO:0000256" key="1">
    <source>
        <dbReference type="ARBA" id="ARBA00001974"/>
    </source>
</evidence>
<keyword evidence="7 10" id="KW-0274">FAD</keyword>
<comment type="function">
    <text evidence="10">Catalyzes the folate-dependent formation of 5-methyl-uridine at position 54 (M-5-U54) in all tRNAs.</text>
</comment>
<keyword evidence="8 10" id="KW-0521">NADP</keyword>
<keyword evidence="4 10" id="KW-0285">Flavoprotein</keyword>
<keyword evidence="13" id="KW-1185">Reference proteome</keyword>
<comment type="similarity">
    <text evidence="10">Belongs to the MnmG family. TrmFO subfamily.</text>
</comment>
<feature type="binding site" evidence="10">
    <location>
        <begin position="10"/>
        <end position="15"/>
    </location>
    <ligand>
        <name>FAD</name>
        <dbReference type="ChEBI" id="CHEBI:57692"/>
    </ligand>
</feature>
<comment type="catalytic activity">
    <reaction evidence="10">
        <text>uridine(54) in tRNA + (6R)-5,10-methylene-5,6,7,8-tetrahydrofolate + NADH + H(+) = 5-methyluridine(54) in tRNA + (6S)-5,6,7,8-tetrahydrofolate + NAD(+)</text>
        <dbReference type="Rhea" id="RHEA:16873"/>
        <dbReference type="Rhea" id="RHEA-COMP:10167"/>
        <dbReference type="Rhea" id="RHEA-COMP:10193"/>
        <dbReference type="ChEBI" id="CHEBI:15378"/>
        <dbReference type="ChEBI" id="CHEBI:15636"/>
        <dbReference type="ChEBI" id="CHEBI:57453"/>
        <dbReference type="ChEBI" id="CHEBI:57540"/>
        <dbReference type="ChEBI" id="CHEBI:57945"/>
        <dbReference type="ChEBI" id="CHEBI:65315"/>
        <dbReference type="ChEBI" id="CHEBI:74447"/>
        <dbReference type="EC" id="2.1.1.74"/>
    </reaction>
</comment>